<feature type="non-terminal residue" evidence="2">
    <location>
        <position position="1"/>
    </location>
</feature>
<reference evidence="2" key="1">
    <citation type="submission" date="2022-06" db="EMBL/GenBank/DDBJ databases">
        <title>Uncovering the hologenomic basis of an extraordinary plant invasion.</title>
        <authorList>
            <person name="Bieker V.C."/>
            <person name="Martin M.D."/>
            <person name="Gilbert T."/>
            <person name="Hodgins K."/>
            <person name="Battlay P."/>
            <person name="Petersen B."/>
            <person name="Wilson J."/>
        </authorList>
    </citation>
    <scope>NUCLEOTIDE SEQUENCE</scope>
    <source>
        <strain evidence="2">AA19_3_7</strain>
        <tissue evidence="2">Leaf</tissue>
    </source>
</reference>
<sequence length="102" mass="11749">LTTIVFCYLPSVIYPKHEYTPPHNSTAFSLHPVSPSTAGFTYIFLLHTYNHSRQQQLKPKTSQIPNYAQIALMLKVGTLKWYVIVTLIFTFDIVFVVYLVLL</sequence>
<protein>
    <submittedName>
        <fullName evidence="2">Uncharacterized protein</fullName>
    </submittedName>
</protein>
<keyword evidence="3" id="KW-1185">Reference proteome</keyword>
<keyword evidence="1" id="KW-0472">Membrane</keyword>
<dbReference type="EMBL" id="JAMZMK010000013">
    <property type="protein sequence ID" value="KAI7758255.1"/>
    <property type="molecule type" value="Genomic_DNA"/>
</dbReference>
<keyword evidence="1" id="KW-1133">Transmembrane helix</keyword>
<keyword evidence="1" id="KW-0812">Transmembrane</keyword>
<comment type="caution">
    <text evidence="2">The sequence shown here is derived from an EMBL/GenBank/DDBJ whole genome shotgun (WGS) entry which is preliminary data.</text>
</comment>
<name>A0AAD5DIM7_AMBAR</name>
<dbReference type="AlphaFoldDB" id="A0AAD5DIM7"/>
<accession>A0AAD5DIM7</accession>
<organism evidence="2 3">
    <name type="scientific">Ambrosia artemisiifolia</name>
    <name type="common">Common ragweed</name>
    <dbReference type="NCBI Taxonomy" id="4212"/>
    <lineage>
        <taxon>Eukaryota</taxon>
        <taxon>Viridiplantae</taxon>
        <taxon>Streptophyta</taxon>
        <taxon>Embryophyta</taxon>
        <taxon>Tracheophyta</taxon>
        <taxon>Spermatophyta</taxon>
        <taxon>Magnoliopsida</taxon>
        <taxon>eudicotyledons</taxon>
        <taxon>Gunneridae</taxon>
        <taxon>Pentapetalae</taxon>
        <taxon>asterids</taxon>
        <taxon>campanulids</taxon>
        <taxon>Asterales</taxon>
        <taxon>Asteraceae</taxon>
        <taxon>Asteroideae</taxon>
        <taxon>Heliantheae alliance</taxon>
        <taxon>Heliantheae</taxon>
        <taxon>Ambrosia</taxon>
    </lineage>
</organism>
<gene>
    <name evidence="2" type="ORF">M8C21_016942</name>
</gene>
<feature type="transmembrane region" description="Helical" evidence="1">
    <location>
        <begin position="81"/>
        <end position="101"/>
    </location>
</feature>
<evidence type="ECO:0000256" key="1">
    <source>
        <dbReference type="SAM" id="Phobius"/>
    </source>
</evidence>
<proteinExistence type="predicted"/>
<evidence type="ECO:0000313" key="3">
    <source>
        <dbReference type="Proteomes" id="UP001206925"/>
    </source>
</evidence>
<dbReference type="Proteomes" id="UP001206925">
    <property type="component" value="Unassembled WGS sequence"/>
</dbReference>
<evidence type="ECO:0000313" key="2">
    <source>
        <dbReference type="EMBL" id="KAI7758255.1"/>
    </source>
</evidence>